<feature type="region of interest" description="Disordered" evidence="9">
    <location>
        <begin position="773"/>
        <end position="811"/>
    </location>
</feature>
<feature type="compositionally biased region" description="Polar residues" evidence="9">
    <location>
        <begin position="791"/>
        <end position="811"/>
    </location>
</feature>
<dbReference type="InterPro" id="IPR030616">
    <property type="entry name" value="Aur-like"/>
</dbReference>
<gene>
    <name evidence="11" type="ORF">OE88DRAFT_1625460</name>
</gene>
<feature type="active site" description="Proton acceptor" evidence="6">
    <location>
        <position position="358"/>
    </location>
</feature>
<dbReference type="EMBL" id="ML213506">
    <property type="protein sequence ID" value="TFK54304.1"/>
    <property type="molecule type" value="Genomic_DNA"/>
</dbReference>
<dbReference type="Pfam" id="PF00069">
    <property type="entry name" value="Pkinase"/>
    <property type="match status" value="2"/>
</dbReference>
<feature type="cross-link" description="Glycyl lysine isopeptide (Lys-Gly) (interchain with G-Cter in SUMO2)" evidence="8">
    <location>
        <position position="360"/>
    </location>
</feature>
<protein>
    <submittedName>
        <fullName evidence="11">Kinase-like protein</fullName>
    </submittedName>
</protein>
<dbReference type="PROSITE" id="PS50011">
    <property type="entry name" value="PROTEIN_KINASE_DOM"/>
    <property type="match status" value="1"/>
</dbReference>
<dbReference type="Proteomes" id="UP000305948">
    <property type="component" value="Unassembled WGS sequence"/>
</dbReference>
<dbReference type="Gene3D" id="1.10.510.10">
    <property type="entry name" value="Transferase(Phosphotransferase) domain 1"/>
    <property type="match status" value="1"/>
</dbReference>
<feature type="region of interest" description="Disordered" evidence="9">
    <location>
        <begin position="588"/>
        <end position="627"/>
    </location>
</feature>
<evidence type="ECO:0000256" key="4">
    <source>
        <dbReference type="ARBA" id="ARBA00022777"/>
    </source>
</evidence>
<feature type="compositionally biased region" description="Basic residues" evidence="9">
    <location>
        <begin position="605"/>
        <end position="616"/>
    </location>
</feature>
<evidence type="ECO:0000256" key="5">
    <source>
        <dbReference type="ARBA" id="ARBA00022840"/>
    </source>
</evidence>
<dbReference type="PANTHER" id="PTHR24350">
    <property type="entry name" value="SERINE/THREONINE-PROTEIN KINASE IAL-RELATED"/>
    <property type="match status" value="1"/>
</dbReference>
<accession>A0A5C3N9F6</accession>
<feature type="region of interest" description="Disordered" evidence="9">
    <location>
        <begin position="667"/>
        <end position="699"/>
    </location>
</feature>
<keyword evidence="5 7" id="KW-0067">ATP-binding</keyword>
<feature type="domain" description="Protein kinase" evidence="10">
    <location>
        <begin position="160"/>
        <end position="513"/>
    </location>
</feature>
<feature type="region of interest" description="Disordered" evidence="9">
    <location>
        <begin position="830"/>
        <end position="903"/>
    </location>
</feature>
<dbReference type="PROSITE" id="PS00108">
    <property type="entry name" value="PROTEIN_KINASE_ST"/>
    <property type="match status" value="1"/>
</dbReference>
<feature type="compositionally biased region" description="Pro residues" evidence="9">
    <location>
        <begin position="288"/>
        <end position="301"/>
    </location>
</feature>
<dbReference type="GO" id="GO:0005524">
    <property type="term" value="F:ATP binding"/>
    <property type="evidence" value="ECO:0007669"/>
    <property type="project" value="UniProtKB-KW"/>
</dbReference>
<organism evidence="11 12">
    <name type="scientific">Heliocybe sulcata</name>
    <dbReference type="NCBI Taxonomy" id="5364"/>
    <lineage>
        <taxon>Eukaryota</taxon>
        <taxon>Fungi</taxon>
        <taxon>Dikarya</taxon>
        <taxon>Basidiomycota</taxon>
        <taxon>Agaricomycotina</taxon>
        <taxon>Agaricomycetes</taxon>
        <taxon>Gloeophyllales</taxon>
        <taxon>Gloeophyllaceae</taxon>
        <taxon>Heliocybe</taxon>
    </lineage>
</organism>
<dbReference type="SUPFAM" id="SSF56112">
    <property type="entry name" value="Protein kinase-like (PK-like)"/>
    <property type="match status" value="1"/>
</dbReference>
<feature type="compositionally biased region" description="Polar residues" evidence="9">
    <location>
        <begin position="866"/>
        <end position="881"/>
    </location>
</feature>
<proteinExistence type="predicted"/>
<reference evidence="11 12" key="1">
    <citation type="journal article" date="2019" name="Nat. Ecol. Evol.">
        <title>Megaphylogeny resolves global patterns of mushroom evolution.</title>
        <authorList>
            <person name="Varga T."/>
            <person name="Krizsan K."/>
            <person name="Foldi C."/>
            <person name="Dima B."/>
            <person name="Sanchez-Garcia M."/>
            <person name="Sanchez-Ramirez S."/>
            <person name="Szollosi G.J."/>
            <person name="Szarkandi J.G."/>
            <person name="Papp V."/>
            <person name="Albert L."/>
            <person name="Andreopoulos W."/>
            <person name="Angelini C."/>
            <person name="Antonin V."/>
            <person name="Barry K.W."/>
            <person name="Bougher N.L."/>
            <person name="Buchanan P."/>
            <person name="Buyck B."/>
            <person name="Bense V."/>
            <person name="Catcheside P."/>
            <person name="Chovatia M."/>
            <person name="Cooper J."/>
            <person name="Damon W."/>
            <person name="Desjardin D."/>
            <person name="Finy P."/>
            <person name="Geml J."/>
            <person name="Haridas S."/>
            <person name="Hughes K."/>
            <person name="Justo A."/>
            <person name="Karasinski D."/>
            <person name="Kautmanova I."/>
            <person name="Kiss B."/>
            <person name="Kocsube S."/>
            <person name="Kotiranta H."/>
            <person name="LaButti K.M."/>
            <person name="Lechner B.E."/>
            <person name="Liimatainen K."/>
            <person name="Lipzen A."/>
            <person name="Lukacs Z."/>
            <person name="Mihaltcheva S."/>
            <person name="Morgado L.N."/>
            <person name="Niskanen T."/>
            <person name="Noordeloos M.E."/>
            <person name="Ohm R.A."/>
            <person name="Ortiz-Santana B."/>
            <person name="Ovrebo C."/>
            <person name="Racz N."/>
            <person name="Riley R."/>
            <person name="Savchenko A."/>
            <person name="Shiryaev A."/>
            <person name="Soop K."/>
            <person name="Spirin V."/>
            <person name="Szebenyi C."/>
            <person name="Tomsovsky M."/>
            <person name="Tulloss R.E."/>
            <person name="Uehling J."/>
            <person name="Grigoriev I.V."/>
            <person name="Vagvolgyi C."/>
            <person name="Papp T."/>
            <person name="Martin F.M."/>
            <person name="Miettinen O."/>
            <person name="Hibbett D.S."/>
            <person name="Nagy L.G."/>
        </authorList>
    </citation>
    <scope>NUCLEOTIDE SEQUENCE [LARGE SCALE GENOMIC DNA]</scope>
    <source>
        <strain evidence="11 12">OMC1185</strain>
    </source>
</reference>
<feature type="compositionally biased region" description="Polar residues" evidence="9">
    <location>
        <begin position="41"/>
        <end position="53"/>
    </location>
</feature>
<feature type="compositionally biased region" description="Low complexity" evidence="9">
    <location>
        <begin position="667"/>
        <end position="696"/>
    </location>
</feature>
<dbReference type="InterPro" id="IPR011009">
    <property type="entry name" value="Kinase-like_dom_sf"/>
</dbReference>
<keyword evidence="1" id="KW-0723">Serine/threonine-protein kinase</keyword>
<evidence type="ECO:0000256" key="7">
    <source>
        <dbReference type="PIRSR" id="PIRSR630616-2"/>
    </source>
</evidence>
<feature type="compositionally biased region" description="Low complexity" evidence="9">
    <location>
        <begin position="532"/>
        <end position="555"/>
    </location>
</feature>
<keyword evidence="2" id="KW-0808">Transferase</keyword>
<feature type="region of interest" description="Disordered" evidence="9">
    <location>
        <begin position="286"/>
        <end position="322"/>
    </location>
</feature>
<evidence type="ECO:0000313" key="12">
    <source>
        <dbReference type="Proteomes" id="UP000305948"/>
    </source>
</evidence>
<dbReference type="Gene3D" id="3.30.200.20">
    <property type="entry name" value="Phosphorylase Kinase, domain 1"/>
    <property type="match status" value="1"/>
</dbReference>
<keyword evidence="3 7" id="KW-0547">Nucleotide-binding</keyword>
<sequence length="916" mass="99322">MGVFQRNAIKRLPSSHDNIPTTSAFACLPHPHAIPLSLPSASTVSSIPRQPSVSCIPPSPKPSLPPSPIAPPQVPKHVPRSPYLPSPVPRTASIDSPRPPARRFSTSSSFGVQDILYPGDVVGEGLELDGETVRLVPIDEATHVLSTCAPQDAQEPVREFEVMRRLGTGSYAVVYLVREVLSRSSFSDNGHMLGAMELDDAFSAKSLGRVEYGREFAIKCLSKANLDEEALEAQMTEVTIHQSLPAHPNIVTLHRTFETDSYLLLLLEFVPGEDLFYFLEQSRDHYSPQPPSAPTTPPLTPSPTSDASPPTPPTPGLLGSHNPTTLLSRTRLKLVASMFAQMCEAVAACHDVGVFHRDIKPENFIVTDRWEGERERERKVVVKLSDFGLSTRDWESSDMDCGSAPYMSFECRNNVAPTYLPRGADVWSLGIVLINMLYHFNPWTDTTEGVCSSFTLFRQHPVPFLLGRFPGMTEPVARYLAENVFCILDDPQDDSQRVSAGAFGKWARDLPALFGVEGEVGGHRRVVSVSSVQGHPISSVPCSRRPSSRQASRQATGTLGSRQPSLGPALEEEERSVVIVEETVPEVLEEEPAEVETASRCTSTTKRRKRGARKGKGAKEGSLASPLATNAPSVIGVASGVEEENRTSEMLASASQALARELSRTSRSSSFVSSFGPGSPTESFASIPSVSPPVSKKASKWKLGFGRTSSTDRAVEMETGSSYGNGKVMSATASNVTSLIMGLEAPAVQHHSAPADRQEPWARGRQTRGKDAIPVLATPQPPVRNDPATWGPSSRGVSPTSTRSGRQVASSSIMTGMPWELHELPRQLHPKPVGDIFGQPPVRKARTRKPNANLDTISERPGQPKSPLSQSLRQDAATSTTDLHDDDPEEYLEGSPKKVQKGQINALAKMLSALRR</sequence>
<dbReference type="InterPro" id="IPR008271">
    <property type="entry name" value="Ser/Thr_kinase_AS"/>
</dbReference>
<dbReference type="InterPro" id="IPR000719">
    <property type="entry name" value="Prot_kinase_dom"/>
</dbReference>
<dbReference type="STRING" id="5364.A0A5C3N9F6"/>
<evidence type="ECO:0000256" key="8">
    <source>
        <dbReference type="PIRSR" id="PIRSR630616-3"/>
    </source>
</evidence>
<evidence type="ECO:0000256" key="1">
    <source>
        <dbReference type="ARBA" id="ARBA00022527"/>
    </source>
</evidence>
<dbReference type="AlphaFoldDB" id="A0A5C3N9F6"/>
<evidence type="ECO:0000256" key="3">
    <source>
        <dbReference type="ARBA" id="ARBA00022741"/>
    </source>
</evidence>
<evidence type="ECO:0000259" key="10">
    <source>
        <dbReference type="PROSITE" id="PS50011"/>
    </source>
</evidence>
<feature type="region of interest" description="Disordered" evidence="9">
    <location>
        <begin position="532"/>
        <end position="576"/>
    </location>
</feature>
<evidence type="ECO:0000256" key="2">
    <source>
        <dbReference type="ARBA" id="ARBA00022679"/>
    </source>
</evidence>
<dbReference type="OrthoDB" id="541276at2759"/>
<keyword evidence="4 11" id="KW-0418">Kinase</keyword>
<evidence type="ECO:0000256" key="6">
    <source>
        <dbReference type="PIRSR" id="PIRSR630616-1"/>
    </source>
</evidence>
<keyword evidence="12" id="KW-1185">Reference proteome</keyword>
<feature type="binding site" evidence="7">
    <location>
        <begin position="362"/>
        <end position="363"/>
    </location>
    <ligand>
        <name>ATP</name>
        <dbReference type="ChEBI" id="CHEBI:30616"/>
    </ligand>
</feature>
<feature type="compositionally biased region" description="Low complexity" evidence="9">
    <location>
        <begin position="595"/>
        <end position="604"/>
    </location>
</feature>
<evidence type="ECO:0000313" key="11">
    <source>
        <dbReference type="EMBL" id="TFK54304.1"/>
    </source>
</evidence>
<dbReference type="GO" id="GO:0004674">
    <property type="term" value="F:protein serine/threonine kinase activity"/>
    <property type="evidence" value="ECO:0007669"/>
    <property type="project" value="UniProtKB-KW"/>
</dbReference>
<feature type="compositionally biased region" description="Pro residues" evidence="9">
    <location>
        <begin position="57"/>
        <end position="74"/>
    </location>
</feature>
<feature type="region of interest" description="Disordered" evidence="9">
    <location>
        <begin position="41"/>
        <end position="106"/>
    </location>
</feature>
<feature type="binding site" evidence="7">
    <location>
        <position position="386"/>
    </location>
    <ligand>
        <name>ATP</name>
        <dbReference type="ChEBI" id="CHEBI:30616"/>
    </ligand>
</feature>
<evidence type="ECO:0000256" key="9">
    <source>
        <dbReference type="SAM" id="MobiDB-lite"/>
    </source>
</evidence>
<dbReference type="SMART" id="SM00220">
    <property type="entry name" value="S_TKc"/>
    <property type="match status" value="1"/>
</dbReference>
<name>A0A5C3N9F6_9AGAM</name>